<dbReference type="GO" id="GO:0009279">
    <property type="term" value="C:cell outer membrane"/>
    <property type="evidence" value="ECO:0007669"/>
    <property type="project" value="UniProtKB-SubCell"/>
</dbReference>
<feature type="domain" description="TonB-dependent receptor-like beta-barrel" evidence="13">
    <location>
        <begin position="376"/>
        <end position="777"/>
    </location>
</feature>
<evidence type="ECO:0000256" key="9">
    <source>
        <dbReference type="ARBA" id="ARBA00023237"/>
    </source>
</evidence>
<evidence type="ECO:0000256" key="6">
    <source>
        <dbReference type="ARBA" id="ARBA00023077"/>
    </source>
</evidence>
<dbReference type="SUPFAM" id="SSF56935">
    <property type="entry name" value="Porins"/>
    <property type="match status" value="1"/>
</dbReference>
<protein>
    <submittedName>
        <fullName evidence="15">Iron complex outermembrane receptor protein</fullName>
    </submittedName>
</protein>
<comment type="caution">
    <text evidence="15">The sequence shown here is derived from an EMBL/GenBank/DDBJ whole genome shotgun (WGS) entry which is preliminary data.</text>
</comment>
<dbReference type="GO" id="GO:0015344">
    <property type="term" value="F:siderophore uptake transmembrane transporter activity"/>
    <property type="evidence" value="ECO:0007669"/>
    <property type="project" value="TreeGrafter"/>
</dbReference>
<dbReference type="Pfam" id="PF00593">
    <property type="entry name" value="TonB_dep_Rec_b-barrel"/>
    <property type="match status" value="1"/>
</dbReference>
<dbReference type="InterPro" id="IPR000531">
    <property type="entry name" value="Beta-barrel_TonB"/>
</dbReference>
<evidence type="ECO:0000256" key="1">
    <source>
        <dbReference type="ARBA" id="ARBA00004571"/>
    </source>
</evidence>
<dbReference type="AlphaFoldDB" id="A0A2T0WUS2"/>
<keyword evidence="9 10" id="KW-0998">Cell outer membrane</keyword>
<evidence type="ECO:0000256" key="12">
    <source>
        <dbReference type="SAM" id="Phobius"/>
    </source>
</evidence>
<dbReference type="GO" id="GO:0044718">
    <property type="term" value="P:siderophore transmembrane transport"/>
    <property type="evidence" value="ECO:0007669"/>
    <property type="project" value="TreeGrafter"/>
</dbReference>
<keyword evidence="16" id="KW-1185">Reference proteome</keyword>
<name>A0A2T0WUS2_9BACT</name>
<dbReference type="InterPro" id="IPR037066">
    <property type="entry name" value="Plug_dom_sf"/>
</dbReference>
<dbReference type="Gene3D" id="2.170.130.10">
    <property type="entry name" value="TonB-dependent receptor, plug domain"/>
    <property type="match status" value="1"/>
</dbReference>
<dbReference type="OrthoDB" id="9795928at2"/>
<evidence type="ECO:0000313" key="16">
    <source>
        <dbReference type="Proteomes" id="UP000238157"/>
    </source>
</evidence>
<keyword evidence="2 10" id="KW-0813">Transport</keyword>
<dbReference type="Gene3D" id="2.60.40.1120">
    <property type="entry name" value="Carboxypeptidase-like, regulatory domain"/>
    <property type="match status" value="1"/>
</dbReference>
<evidence type="ECO:0000256" key="5">
    <source>
        <dbReference type="ARBA" id="ARBA00022729"/>
    </source>
</evidence>
<dbReference type="InterPro" id="IPR039426">
    <property type="entry name" value="TonB-dep_rcpt-like"/>
</dbReference>
<keyword evidence="3 10" id="KW-1134">Transmembrane beta strand</keyword>
<comment type="similarity">
    <text evidence="10 11">Belongs to the TonB-dependent receptor family.</text>
</comment>
<evidence type="ECO:0000256" key="3">
    <source>
        <dbReference type="ARBA" id="ARBA00022452"/>
    </source>
</evidence>
<evidence type="ECO:0000259" key="13">
    <source>
        <dbReference type="Pfam" id="PF00593"/>
    </source>
</evidence>
<dbReference type="InterPro" id="IPR012910">
    <property type="entry name" value="Plug_dom"/>
</dbReference>
<dbReference type="Gene3D" id="2.40.170.20">
    <property type="entry name" value="TonB-dependent receptor, beta-barrel domain"/>
    <property type="match status" value="1"/>
</dbReference>
<dbReference type="Pfam" id="PF07715">
    <property type="entry name" value="Plug"/>
    <property type="match status" value="1"/>
</dbReference>
<keyword evidence="6 11" id="KW-0798">TonB box</keyword>
<feature type="transmembrane region" description="Helical" evidence="12">
    <location>
        <begin position="20"/>
        <end position="42"/>
    </location>
</feature>
<keyword evidence="12" id="KW-1133">Transmembrane helix</keyword>
<dbReference type="InterPro" id="IPR036942">
    <property type="entry name" value="Beta-barrel_TonB_sf"/>
</dbReference>
<dbReference type="PANTHER" id="PTHR30069">
    <property type="entry name" value="TONB-DEPENDENT OUTER MEMBRANE RECEPTOR"/>
    <property type="match status" value="1"/>
</dbReference>
<proteinExistence type="inferred from homology"/>
<reference evidence="15 16" key="1">
    <citation type="submission" date="2018-03" db="EMBL/GenBank/DDBJ databases">
        <title>Genomic Encyclopedia of Archaeal and Bacterial Type Strains, Phase II (KMG-II): from individual species to whole genera.</title>
        <authorList>
            <person name="Goeker M."/>
        </authorList>
    </citation>
    <scope>NUCLEOTIDE SEQUENCE [LARGE SCALE GENOMIC DNA]</scope>
    <source>
        <strain evidence="15 16">DSM 27929</strain>
    </source>
</reference>
<evidence type="ECO:0000256" key="8">
    <source>
        <dbReference type="ARBA" id="ARBA00023170"/>
    </source>
</evidence>
<organism evidence="15 16">
    <name type="scientific">Mongoliibacter ruber</name>
    <dbReference type="NCBI Taxonomy" id="1750599"/>
    <lineage>
        <taxon>Bacteria</taxon>
        <taxon>Pseudomonadati</taxon>
        <taxon>Bacteroidota</taxon>
        <taxon>Cytophagia</taxon>
        <taxon>Cytophagales</taxon>
        <taxon>Cyclobacteriaceae</taxon>
        <taxon>Mongoliibacter</taxon>
    </lineage>
</organism>
<dbReference type="RefSeq" id="WP_106131690.1">
    <property type="nucleotide sequence ID" value="NZ_PVTR01000001.1"/>
</dbReference>
<accession>A0A2T0WUS2</accession>
<evidence type="ECO:0000256" key="2">
    <source>
        <dbReference type="ARBA" id="ARBA00022448"/>
    </source>
</evidence>
<gene>
    <name evidence="15" type="ORF">CLW00_10194</name>
</gene>
<dbReference type="PANTHER" id="PTHR30069:SF29">
    <property type="entry name" value="HEMOGLOBIN AND HEMOGLOBIN-HAPTOGLOBIN-BINDING PROTEIN 1-RELATED"/>
    <property type="match status" value="1"/>
</dbReference>
<keyword evidence="8 15" id="KW-0675">Receptor</keyword>
<dbReference type="EMBL" id="PVTR01000001">
    <property type="protein sequence ID" value="PRY90435.1"/>
    <property type="molecule type" value="Genomic_DNA"/>
</dbReference>
<keyword evidence="5" id="KW-0732">Signal</keyword>
<keyword evidence="4 10" id="KW-0812">Transmembrane</keyword>
<dbReference type="InterPro" id="IPR008969">
    <property type="entry name" value="CarboxyPept-like_regulatory"/>
</dbReference>
<dbReference type="PROSITE" id="PS52016">
    <property type="entry name" value="TONB_DEPENDENT_REC_3"/>
    <property type="match status" value="1"/>
</dbReference>
<evidence type="ECO:0000256" key="7">
    <source>
        <dbReference type="ARBA" id="ARBA00023136"/>
    </source>
</evidence>
<evidence type="ECO:0000256" key="11">
    <source>
        <dbReference type="RuleBase" id="RU003357"/>
    </source>
</evidence>
<keyword evidence="7 10" id="KW-0472">Membrane</keyword>
<dbReference type="Proteomes" id="UP000238157">
    <property type="component" value="Unassembled WGS sequence"/>
</dbReference>
<evidence type="ECO:0000313" key="15">
    <source>
        <dbReference type="EMBL" id="PRY90435.1"/>
    </source>
</evidence>
<dbReference type="Pfam" id="PF13715">
    <property type="entry name" value="CarbopepD_reg_2"/>
    <property type="match status" value="1"/>
</dbReference>
<sequence length="815" mass="91733">MKGSLRNYSGKLVLLYLKHYCISLSRYSSIIFILLFFLSYSIQAQQTGYSLNGQIKDENGDGLMATISIHELGKGTVADLDGNFSFQNLRPGSYHLHITHVGFRSENKNIFIKDGDSDVFISLKESAIQLESLTIEANPFKNGPLEQSQTILVLDRDFLERNNGGTFANALEKLPGISTINTGVGISKPVIRGMSFNRIMINDRGIKQEGQQWGADHGLEIDPFDVDRVEVVKGPSSLLYGSDGMAGVINISPPAFKQNNEIEASFTSMYRSNNDMFSNSLAVEGNQGDLIFGGRFTMQDFADYRVPADQFNYAGFILPINDNRLKNTAGKERHFSTMAGVKKEWGFSTLTVSRFDQEAGIFAGAVGVPNSYNLRHDGDFRNIDIPRQSNQHLKVLWNNSILLNDYWLELDLGYQKNERREFSRPHAQEVGPDNPFGNLALSLILDVFTANARINKTHGDKGQTVIGFNSQYSNNQQSGFEFLLPNFQSFQGGLFYFREIKFTPNLIVNGGLRLDGAYHEIQEHLQPVFERLRPTGQMDQRNPDIQREFFNGSASTGLSWVFLDNFNLKFNLGSAYRIPTPIELSSNGVHHGNFRHEVGNANLERERSYQSDINLAYSSKRFLISVSPFFGYYDGYIYLSPAARFSPLPGSSILWEYRQNNAIFTGGELQTTYSPINNFSVKLGAEYVYNKNLDTGLPLPLTPPFSVLSGVEYKLPQVGRLIDNLYVFAELRYASDQNRVDRNERTTEGYTLLEAGLGGDVNFGKQEVKFQLSGQNLTNAVYFNHLSRYRLLNLPEQGRNISFSIKVPISIRDKN</sequence>
<evidence type="ECO:0000256" key="4">
    <source>
        <dbReference type="ARBA" id="ARBA00022692"/>
    </source>
</evidence>
<comment type="subcellular location">
    <subcellularLocation>
        <location evidence="1 10">Cell outer membrane</location>
        <topology evidence="1 10">Multi-pass membrane protein</topology>
    </subcellularLocation>
</comment>
<evidence type="ECO:0000259" key="14">
    <source>
        <dbReference type="Pfam" id="PF07715"/>
    </source>
</evidence>
<feature type="domain" description="TonB-dependent receptor plug" evidence="14">
    <location>
        <begin position="146"/>
        <end position="248"/>
    </location>
</feature>
<evidence type="ECO:0000256" key="10">
    <source>
        <dbReference type="PROSITE-ProRule" id="PRU01360"/>
    </source>
</evidence>
<dbReference type="SUPFAM" id="SSF49464">
    <property type="entry name" value="Carboxypeptidase regulatory domain-like"/>
    <property type="match status" value="1"/>
</dbReference>